<dbReference type="OrthoDB" id="9794975at2"/>
<organism evidence="4 5">
    <name type="scientific">Candidatus Chloroploca asiatica</name>
    <dbReference type="NCBI Taxonomy" id="1506545"/>
    <lineage>
        <taxon>Bacteria</taxon>
        <taxon>Bacillati</taxon>
        <taxon>Chloroflexota</taxon>
        <taxon>Chloroflexia</taxon>
        <taxon>Chloroflexales</taxon>
        <taxon>Chloroflexineae</taxon>
        <taxon>Oscillochloridaceae</taxon>
        <taxon>Candidatus Chloroploca</taxon>
    </lineage>
</organism>
<comment type="caution">
    <text evidence="4">The sequence shown here is derived from an EMBL/GenBank/DDBJ whole genome shotgun (WGS) entry which is preliminary data.</text>
</comment>
<gene>
    <name evidence="2" type="primary">hpf</name>
    <name evidence="4" type="ORF">A9Q02_02150</name>
</gene>
<dbReference type="GO" id="GO:0043024">
    <property type="term" value="F:ribosomal small subunit binding"/>
    <property type="evidence" value="ECO:0007669"/>
    <property type="project" value="TreeGrafter"/>
</dbReference>
<protein>
    <recommendedName>
        <fullName evidence="2">Ribosome hibernation promoting factor</fullName>
        <shortName evidence="2">HPF</shortName>
    </recommendedName>
</protein>
<accession>A0A2H3KXP0</accession>
<reference evidence="4 5" key="1">
    <citation type="submission" date="2016-05" db="EMBL/GenBank/DDBJ databases">
        <authorList>
            <person name="Lavstsen T."/>
            <person name="Jespersen J.S."/>
        </authorList>
    </citation>
    <scope>NUCLEOTIDE SEQUENCE [LARGE SCALE GENOMIC DNA]</scope>
    <source>
        <strain evidence="4 5">B7-9</strain>
    </source>
</reference>
<comment type="function">
    <text evidence="2">Required for dimerization of active 70S ribosomes into 100S ribosomes in stationary phase; 100S ribosomes are translationally inactive and sometimes present during exponential growth.</text>
</comment>
<dbReference type="CDD" id="cd00552">
    <property type="entry name" value="RaiA"/>
    <property type="match status" value="1"/>
</dbReference>
<dbReference type="Gene3D" id="3.30.160.100">
    <property type="entry name" value="Ribosome hibernation promotion factor-like"/>
    <property type="match status" value="1"/>
</dbReference>
<keyword evidence="5" id="KW-1185">Reference proteome</keyword>
<dbReference type="InterPro" id="IPR032528">
    <property type="entry name" value="Ribosom_S30AE_C"/>
</dbReference>
<comment type="subunit">
    <text evidence="2">Interacts with 100S ribosomes.</text>
</comment>
<sequence length="193" mass="22451">MELTVKSRSGKITERQHRHIEEKLSKLGRYMGAITSATVEVHTEQHRNAGEVSRVQVTLVGEHGVILRAEEEASDLYTAVDKVQQVLQRQIKRYKEKYWRRERTRQPSVFPSELEADILVAELDTDQDDVPPQHEVIRTKQLTLRPMFTDDAIEQMELLGHNFFVFHDADSQRLSVLYRRRDGNYGMIVPDPV</sequence>
<evidence type="ECO:0000313" key="5">
    <source>
        <dbReference type="Proteomes" id="UP000220922"/>
    </source>
</evidence>
<proteinExistence type="inferred from homology"/>
<dbReference type="InterPro" id="IPR003489">
    <property type="entry name" value="RHF/RaiA"/>
</dbReference>
<dbReference type="PANTHER" id="PTHR33231:SF1">
    <property type="entry name" value="30S RIBOSOMAL PROTEIN"/>
    <property type="match status" value="1"/>
</dbReference>
<dbReference type="InterPro" id="IPR034694">
    <property type="entry name" value="HPF_long/plastid"/>
</dbReference>
<evidence type="ECO:0000259" key="3">
    <source>
        <dbReference type="Pfam" id="PF16321"/>
    </source>
</evidence>
<name>A0A2H3KXP0_9CHLR</name>
<comment type="subcellular location">
    <subcellularLocation>
        <location evidence="2">Cytoplasm</location>
    </subcellularLocation>
</comment>
<dbReference type="Pfam" id="PF16321">
    <property type="entry name" value="Ribosom_S30AE_C"/>
    <property type="match status" value="1"/>
</dbReference>
<keyword evidence="1 2" id="KW-0810">Translation regulation</keyword>
<dbReference type="PANTHER" id="PTHR33231">
    <property type="entry name" value="30S RIBOSOMAL PROTEIN"/>
    <property type="match status" value="1"/>
</dbReference>
<dbReference type="InterPro" id="IPR038416">
    <property type="entry name" value="Ribosom_S30AE_C_sf"/>
</dbReference>
<evidence type="ECO:0000256" key="2">
    <source>
        <dbReference type="HAMAP-Rule" id="MF_00839"/>
    </source>
</evidence>
<dbReference type="Proteomes" id="UP000220922">
    <property type="component" value="Unassembled WGS sequence"/>
</dbReference>
<dbReference type="Gene3D" id="3.30.505.50">
    <property type="entry name" value="Sigma 54 modulation/S30EA ribosomal protein, C-terminal domain"/>
    <property type="match status" value="1"/>
</dbReference>
<dbReference type="RefSeq" id="WP_097653208.1">
    <property type="nucleotide sequence ID" value="NZ_LYXE01000090.1"/>
</dbReference>
<feature type="domain" description="Sigma 54 modulation/S30EA ribosomal protein C-terminal" evidence="3">
    <location>
        <begin position="133"/>
        <end position="186"/>
    </location>
</feature>
<dbReference type="GO" id="GO:0045900">
    <property type="term" value="P:negative regulation of translational elongation"/>
    <property type="evidence" value="ECO:0007669"/>
    <property type="project" value="TreeGrafter"/>
</dbReference>
<dbReference type="GO" id="GO:0022627">
    <property type="term" value="C:cytosolic small ribosomal subunit"/>
    <property type="evidence" value="ECO:0007669"/>
    <property type="project" value="TreeGrafter"/>
</dbReference>
<dbReference type="EMBL" id="LYXE01000090">
    <property type="protein sequence ID" value="PDV98758.1"/>
    <property type="molecule type" value="Genomic_DNA"/>
</dbReference>
<evidence type="ECO:0000256" key="1">
    <source>
        <dbReference type="ARBA" id="ARBA00022845"/>
    </source>
</evidence>
<evidence type="ECO:0000313" key="4">
    <source>
        <dbReference type="EMBL" id="PDV98758.1"/>
    </source>
</evidence>
<dbReference type="SUPFAM" id="SSF69754">
    <property type="entry name" value="Ribosome binding protein Y (YfiA homologue)"/>
    <property type="match status" value="1"/>
</dbReference>
<dbReference type="HAMAP" id="MF_00839">
    <property type="entry name" value="HPF"/>
    <property type="match status" value="1"/>
</dbReference>
<dbReference type="Pfam" id="PF02482">
    <property type="entry name" value="Ribosomal_S30AE"/>
    <property type="match status" value="1"/>
</dbReference>
<comment type="similarity">
    <text evidence="2">Belongs to the HPF/YfiA ribosome-associated protein family. Long HPF subfamily.</text>
</comment>
<keyword evidence="2" id="KW-0963">Cytoplasm</keyword>
<dbReference type="InterPro" id="IPR036567">
    <property type="entry name" value="RHF-like"/>
</dbReference>
<dbReference type="AlphaFoldDB" id="A0A2H3KXP0"/>
<dbReference type="NCBIfam" id="TIGR00741">
    <property type="entry name" value="yfiA"/>
    <property type="match status" value="1"/>
</dbReference>
<dbReference type="InterPro" id="IPR050574">
    <property type="entry name" value="HPF/YfiA_ribosome-assoc"/>
</dbReference>